<name>M4W6L2_9CAUD</name>
<dbReference type="RefSeq" id="YP_008060090.1">
    <property type="nucleotide sequence ID" value="NC_021336.1"/>
</dbReference>
<protein>
    <submittedName>
        <fullName evidence="1">Uncharacterized protein</fullName>
    </submittedName>
</protein>
<organism evidence="1 2">
    <name type="scientific">Bacillus phage MG-B1</name>
    <dbReference type="NCBI Taxonomy" id="1309583"/>
    <lineage>
        <taxon>Viruses</taxon>
        <taxon>Duplodnaviria</taxon>
        <taxon>Heunggongvirae</taxon>
        <taxon>Uroviricota</taxon>
        <taxon>Caudoviricetes</taxon>
        <taxon>Salasmaviridae</taxon>
        <taxon>Northropvirinae</taxon>
        <taxon>Klosterneuburgvirus</taxon>
        <taxon>Klosterneuburgvirus MGB1</taxon>
    </lineage>
</organism>
<dbReference type="EMBL" id="KC685370">
    <property type="protein sequence ID" value="AGI10590.1"/>
    <property type="molecule type" value="Genomic_DNA"/>
</dbReference>
<dbReference type="GeneID" id="16205410"/>
<proteinExistence type="predicted"/>
<evidence type="ECO:0000313" key="1">
    <source>
        <dbReference type="EMBL" id="AGI10590.1"/>
    </source>
</evidence>
<keyword evidence="2" id="KW-1185">Reference proteome</keyword>
<reference evidence="1 2" key="1">
    <citation type="journal article" date="2013" name="Genome Announc.">
        <title>Complete Genome Sequence of the Novel Phage MG-B1 Infecting Bacillus weihenstephanensis.</title>
        <authorList>
            <person name="Redondo R.A."/>
            <person name="Kupczok A."/>
            <person name="Stift G."/>
            <person name="Bollback J.P."/>
        </authorList>
    </citation>
    <scope>NUCLEOTIDE SEQUENCE [LARGE SCALE GENOMIC DNA]</scope>
</reference>
<gene>
    <name evidence="1" type="ORF">mgb1_001</name>
</gene>
<dbReference type="KEGG" id="vg:16205410"/>
<accession>M4W6L2</accession>
<sequence>MKGGDKMSYTIDEIINPKPKNPYEEIIVKEERVKVAVIGSLYVSDYDSKNPNDVKLVHSIDKGKRLNDSDIKTLVSIFGKSVKIMTVVVSLLDCGITKNIVDSGIKPCSCKK</sequence>
<dbReference type="Proteomes" id="UP000012167">
    <property type="component" value="Segment"/>
</dbReference>
<evidence type="ECO:0000313" key="2">
    <source>
        <dbReference type="Proteomes" id="UP000012167"/>
    </source>
</evidence>